<keyword evidence="3" id="KW-0732">Signal</keyword>
<dbReference type="InterPro" id="IPR043147">
    <property type="entry name" value="Penicillin_amidase_A-knob"/>
</dbReference>
<dbReference type="Gene3D" id="1.10.439.10">
    <property type="entry name" value="Penicillin Amidohydrolase, domain 1"/>
    <property type="match status" value="1"/>
</dbReference>
<keyword evidence="9" id="KW-1185">Reference proteome</keyword>
<evidence type="ECO:0000313" key="8">
    <source>
        <dbReference type="EMBL" id="RHW21997.1"/>
    </source>
</evidence>
<dbReference type="EMBL" id="QJSA01000004">
    <property type="protein sequence ID" value="RHW21997.1"/>
    <property type="molecule type" value="Genomic_DNA"/>
</dbReference>
<evidence type="ECO:0000256" key="5">
    <source>
        <dbReference type="ARBA" id="ARBA00022801"/>
    </source>
</evidence>
<dbReference type="AlphaFoldDB" id="A0A396RZC1"/>
<evidence type="ECO:0000256" key="4">
    <source>
        <dbReference type="ARBA" id="ARBA00022764"/>
    </source>
</evidence>
<evidence type="ECO:0000256" key="1">
    <source>
        <dbReference type="ARBA" id="ARBA00004418"/>
    </source>
</evidence>
<dbReference type="Proteomes" id="UP000265745">
    <property type="component" value="Unassembled WGS sequence"/>
</dbReference>
<keyword evidence="4" id="KW-0574">Periplasm</keyword>
<evidence type="ECO:0000256" key="3">
    <source>
        <dbReference type="ARBA" id="ARBA00022729"/>
    </source>
</evidence>
<gene>
    <name evidence="8" type="ORF">C2846_05930</name>
</gene>
<feature type="compositionally biased region" description="Polar residues" evidence="7">
    <location>
        <begin position="197"/>
        <end position="208"/>
    </location>
</feature>
<proteinExistence type="inferred from homology"/>
<dbReference type="Gene3D" id="1.10.1400.10">
    <property type="match status" value="1"/>
</dbReference>
<dbReference type="PANTHER" id="PTHR34218">
    <property type="entry name" value="PEPTIDASE S45 PENICILLIN AMIDASE"/>
    <property type="match status" value="1"/>
</dbReference>
<dbReference type="PANTHER" id="PTHR34218:SF3">
    <property type="entry name" value="ACYL-HOMOSERINE LACTONE ACYLASE PVDQ"/>
    <property type="match status" value="1"/>
</dbReference>
<protein>
    <submittedName>
        <fullName evidence="8">Acyl-homoserine-lactone acylase</fullName>
    </submittedName>
</protein>
<dbReference type="OrthoDB" id="9760084at2"/>
<evidence type="ECO:0000256" key="7">
    <source>
        <dbReference type="SAM" id="MobiDB-lite"/>
    </source>
</evidence>
<dbReference type="InterPro" id="IPR023343">
    <property type="entry name" value="Penicillin_amidase_dom1"/>
</dbReference>
<dbReference type="Gene3D" id="2.30.120.10">
    <property type="match status" value="1"/>
</dbReference>
<comment type="subcellular location">
    <subcellularLocation>
        <location evidence="1">Periplasm</location>
    </subcellularLocation>
</comment>
<dbReference type="Gene3D" id="3.60.20.10">
    <property type="entry name" value="Glutamine Phosphoribosylpyrophosphate, subunit 1, domain 1"/>
    <property type="match status" value="1"/>
</dbReference>
<dbReference type="GO" id="GO:0042597">
    <property type="term" value="C:periplasmic space"/>
    <property type="evidence" value="ECO:0007669"/>
    <property type="project" value="UniProtKB-SubCell"/>
</dbReference>
<comment type="caution">
    <text evidence="8">The sequence shown here is derived from an EMBL/GenBank/DDBJ whole genome shotgun (WGS) entry which is preliminary data.</text>
</comment>
<evidence type="ECO:0000313" key="9">
    <source>
        <dbReference type="Proteomes" id="UP000265745"/>
    </source>
</evidence>
<keyword evidence="6" id="KW-0865">Zymogen</keyword>
<dbReference type="RefSeq" id="WP_119700950.1">
    <property type="nucleotide sequence ID" value="NZ_QJSA01000004.1"/>
</dbReference>
<dbReference type="GO" id="GO:0017000">
    <property type="term" value="P:antibiotic biosynthetic process"/>
    <property type="evidence" value="ECO:0007669"/>
    <property type="project" value="InterPro"/>
</dbReference>
<dbReference type="PROSITE" id="PS51257">
    <property type="entry name" value="PROKAR_LIPOPROTEIN"/>
    <property type="match status" value="1"/>
</dbReference>
<comment type="similarity">
    <text evidence="2">Belongs to the peptidase S45 family.</text>
</comment>
<evidence type="ECO:0000256" key="6">
    <source>
        <dbReference type="ARBA" id="ARBA00023145"/>
    </source>
</evidence>
<reference evidence="8 9" key="1">
    <citation type="submission" date="2018-06" db="EMBL/GenBank/DDBJ databases">
        <title>Pseudomonas jilinensis sp. nov., isolated from the production water of Jilin Oilfield in China.</title>
        <authorList>
            <person name="Wang J."/>
        </authorList>
    </citation>
    <scope>NUCLEOTIDE SEQUENCE [LARGE SCALE GENOMIC DNA]</scope>
    <source>
        <strain evidence="8 9">JS15-10A1</strain>
    </source>
</reference>
<keyword evidence="5" id="KW-0378">Hydrolase</keyword>
<dbReference type="InterPro" id="IPR043146">
    <property type="entry name" value="Penicillin_amidase_N_B-knob"/>
</dbReference>
<dbReference type="SUPFAM" id="SSF56235">
    <property type="entry name" value="N-terminal nucleophile aminohydrolases (Ntn hydrolases)"/>
    <property type="match status" value="1"/>
</dbReference>
<name>A0A396RZC1_9PSED</name>
<dbReference type="InterPro" id="IPR029055">
    <property type="entry name" value="Ntn_hydrolases_N"/>
</dbReference>
<evidence type="ECO:0000256" key="2">
    <source>
        <dbReference type="ARBA" id="ARBA00006586"/>
    </source>
</evidence>
<accession>A0A396RZC1</accession>
<sequence>MHKKLAGTLVAGTVILSGCLSSGGSSSSSPAPSPSADVTITYTTHGVPHVKANDYFGLGYGVAHAQAEHNLCTLAEQVVTLQGEKAKFFGPGTNNANLLSDVAYKAIDFESMAEERFSLLSDDAQALINGYAEGYNNALAERHSPQDYPTPCRGAEWVQPITANTLLATYLDMATLASTRNFLQAMAAAQPPGGITQLKNNSEQQSQLAKADDQPKPLASAFDLTAQLDPELVLKNEGIGSNGWALGTDRVRDANSLLLGNPHFPWDGASRFYEIHLNIPGELQAHGANMTGIPIVTLGFNQHLGWTHTVSQAKRFTLYQLQLDPSNAQRYFYDGELRDITYKDVIVEVKLPDDSLAPFTRRVFFSHYGPMIDLSSVNPALGWSTTTAITYRDANLGNHRMLDQWLAMNKATSTAELETALAEIQGLPWVNTIMIDKDGNASYIDASVTPLLSAQAEGFWRNAIANDPAAQALWQDGAGQILLPGHLSQFEWVNHPEAVAPGIVPYSLAPKVTRRDYAYNANSSHWLSHVEEPLEGYSIAFGPEQVVRSPRTRYNAQLISDPHAFGLTLADQVFDIEALKLALDHNGSLFGGSFRQQLVQRCQANPQVEVDGQLESLATPCNVLANWDGLYNLDSRGAALMREFLQEFRVSAHRDLHNNLFAVPFDPDSPADTPRDLAPLAADPLTDPVLQALHKAAKRLSDNNVALDVALGDVQYVLKSSDPNHRFPIHGGQSFEGIFNMISKNARSLAQTGTILTGQDIAGSASLDLLDEGNGPVAAYRINYGTSFALALSYDEQGPKAQVYVTYGQAHDPESEFFADQTELFSNKQWRSMPLTDSEIDAATLRVVELTLP</sequence>
<dbReference type="InterPro" id="IPR002692">
    <property type="entry name" value="S45"/>
</dbReference>
<feature type="region of interest" description="Disordered" evidence="7">
    <location>
        <begin position="194"/>
        <end position="215"/>
    </location>
</feature>
<dbReference type="GO" id="GO:0016811">
    <property type="term" value="F:hydrolase activity, acting on carbon-nitrogen (but not peptide) bonds, in linear amides"/>
    <property type="evidence" value="ECO:0007669"/>
    <property type="project" value="InterPro"/>
</dbReference>
<organism evidence="8 9">
    <name type="scientific">Pseudomonas jilinensis</name>
    <dbReference type="NCBI Taxonomy" id="2078689"/>
    <lineage>
        <taxon>Bacteria</taxon>
        <taxon>Pseudomonadati</taxon>
        <taxon>Pseudomonadota</taxon>
        <taxon>Gammaproteobacteria</taxon>
        <taxon>Pseudomonadales</taxon>
        <taxon>Pseudomonadaceae</taxon>
        <taxon>Pseudomonas</taxon>
    </lineage>
</organism>
<dbReference type="Pfam" id="PF01804">
    <property type="entry name" value="Penicil_amidase"/>
    <property type="match status" value="1"/>
</dbReference>